<name>A0ABS2TN24_9ACTN</name>
<sequence>MGSSSSGLASAEDTVVSITSRTLVSGLLAAALGTVGVLALQAAGSAGGIAPGSTQLGAGRGAGLVHRGTGLPAHSGTGERVVYSLSGGRVWLVGPSGAVTRTFPVTGSAPLPALGTHKVFARRIAGRGGDGTKVEHVVLFARTGDTNIGFSATAAGSTAPPAPGPAPARRTGAIRATRADAEAVWERAMIDALVVVVP</sequence>
<evidence type="ECO:0000313" key="2">
    <source>
        <dbReference type="Proteomes" id="UP000749040"/>
    </source>
</evidence>
<reference evidence="1 2" key="1">
    <citation type="submission" date="2021-01" db="EMBL/GenBank/DDBJ databases">
        <title>Streptomyces acididurans sp. nov., isolated from a peat swamp forest soil.</title>
        <authorList>
            <person name="Chantavorakit T."/>
            <person name="Duangmal K."/>
        </authorList>
    </citation>
    <scope>NUCLEOTIDE SEQUENCE [LARGE SCALE GENOMIC DNA]</scope>
    <source>
        <strain evidence="1 2">KK5PA1</strain>
    </source>
</reference>
<accession>A0ABS2TN24</accession>
<comment type="caution">
    <text evidence="1">The sequence shown here is derived from an EMBL/GenBank/DDBJ whole genome shotgun (WGS) entry which is preliminary data.</text>
</comment>
<proteinExistence type="predicted"/>
<gene>
    <name evidence="1" type="ORF">ITX44_09350</name>
</gene>
<protein>
    <submittedName>
        <fullName evidence="1">Uncharacterized protein</fullName>
    </submittedName>
</protein>
<organism evidence="1 2">
    <name type="scientific">Actinacidiphila acididurans</name>
    <dbReference type="NCBI Taxonomy" id="2784346"/>
    <lineage>
        <taxon>Bacteria</taxon>
        <taxon>Bacillati</taxon>
        <taxon>Actinomycetota</taxon>
        <taxon>Actinomycetes</taxon>
        <taxon>Kitasatosporales</taxon>
        <taxon>Streptomycetaceae</taxon>
        <taxon>Actinacidiphila</taxon>
    </lineage>
</organism>
<keyword evidence="2" id="KW-1185">Reference proteome</keyword>
<dbReference type="EMBL" id="JADKYB010000004">
    <property type="protein sequence ID" value="MBM9504741.1"/>
    <property type="molecule type" value="Genomic_DNA"/>
</dbReference>
<dbReference type="Proteomes" id="UP000749040">
    <property type="component" value="Unassembled WGS sequence"/>
</dbReference>
<dbReference type="RefSeq" id="WP_205356598.1">
    <property type="nucleotide sequence ID" value="NZ_JADKYB010000004.1"/>
</dbReference>
<evidence type="ECO:0000313" key="1">
    <source>
        <dbReference type="EMBL" id="MBM9504741.1"/>
    </source>
</evidence>